<accession>A0A507DB25</accession>
<dbReference type="EMBL" id="QEAM01000062">
    <property type="protein sequence ID" value="TPX48018.1"/>
    <property type="molecule type" value="Genomic_DNA"/>
</dbReference>
<keyword evidence="4" id="KW-1185">Reference proteome</keyword>
<dbReference type="Proteomes" id="UP000320475">
    <property type="component" value="Unassembled WGS sequence"/>
</dbReference>
<sequence>MSDQTMRESTTNLVADPAKAPFTVEKTIELESEHQQRKAYISAQQERYMEANAEIKQILSDFLVQVVHHQPTDVYEFARNHFGKSAPLP</sequence>
<gene>
    <name evidence="2" type="ORF">SeLEV6574_g02308</name>
    <name evidence="3" type="ORF">SeMB42_g02011</name>
</gene>
<dbReference type="Pfam" id="PF02197">
    <property type="entry name" value="RIIa"/>
    <property type="match status" value="1"/>
</dbReference>
<protein>
    <recommendedName>
        <fullName evidence="1">RIIa domain-containing protein</fullName>
    </recommendedName>
</protein>
<reference evidence="4 5" key="1">
    <citation type="journal article" date="2019" name="Sci. Rep.">
        <title>Comparative genomics of chytrid fungi reveal insights into the obligate biotrophic and pathogenic lifestyle of Synchytrium endobioticum.</title>
        <authorList>
            <person name="van de Vossenberg B.T.L.H."/>
            <person name="Warris S."/>
            <person name="Nguyen H.D.T."/>
            <person name="van Gent-Pelzer M.P.E."/>
            <person name="Joly D.L."/>
            <person name="van de Geest H.C."/>
            <person name="Bonants P.J.M."/>
            <person name="Smith D.S."/>
            <person name="Levesque C.A."/>
            <person name="van der Lee T.A.J."/>
        </authorList>
    </citation>
    <scope>NUCLEOTIDE SEQUENCE [LARGE SCALE GENOMIC DNA]</scope>
    <source>
        <strain evidence="2 5">LEV6574</strain>
        <strain evidence="3 4">MB42</strain>
    </source>
</reference>
<dbReference type="Proteomes" id="UP000317494">
    <property type="component" value="Unassembled WGS sequence"/>
</dbReference>
<evidence type="ECO:0000313" key="5">
    <source>
        <dbReference type="Proteomes" id="UP000320475"/>
    </source>
</evidence>
<dbReference type="AlphaFoldDB" id="A0A507DB25"/>
<dbReference type="InterPro" id="IPR047501">
    <property type="entry name" value="DD_CATIP"/>
</dbReference>
<dbReference type="SUPFAM" id="SSF47391">
    <property type="entry name" value="Dimerization-anchoring domain of cAMP-dependent PK regulatory subunit"/>
    <property type="match status" value="1"/>
</dbReference>
<name>A0A507DB25_9FUNG</name>
<organism evidence="2 5">
    <name type="scientific">Synchytrium endobioticum</name>
    <dbReference type="NCBI Taxonomy" id="286115"/>
    <lineage>
        <taxon>Eukaryota</taxon>
        <taxon>Fungi</taxon>
        <taxon>Fungi incertae sedis</taxon>
        <taxon>Chytridiomycota</taxon>
        <taxon>Chytridiomycota incertae sedis</taxon>
        <taxon>Chytridiomycetes</taxon>
        <taxon>Synchytriales</taxon>
        <taxon>Synchytriaceae</taxon>
        <taxon>Synchytrium</taxon>
    </lineage>
</organism>
<dbReference type="VEuPathDB" id="FungiDB:SeMB42_g02011"/>
<evidence type="ECO:0000313" key="2">
    <source>
        <dbReference type="EMBL" id="TPX48018.1"/>
    </source>
</evidence>
<evidence type="ECO:0000313" key="3">
    <source>
        <dbReference type="EMBL" id="TPX51147.1"/>
    </source>
</evidence>
<dbReference type="EMBL" id="QEAN01000058">
    <property type="protein sequence ID" value="TPX51147.1"/>
    <property type="molecule type" value="Genomic_DNA"/>
</dbReference>
<dbReference type="Gene3D" id="1.20.890.10">
    <property type="entry name" value="cAMP-dependent protein kinase regulatory subunit, dimerization-anchoring domain"/>
    <property type="match status" value="1"/>
</dbReference>
<feature type="domain" description="RIIa" evidence="1">
    <location>
        <begin position="54"/>
        <end position="83"/>
    </location>
</feature>
<evidence type="ECO:0000259" key="1">
    <source>
        <dbReference type="Pfam" id="PF02197"/>
    </source>
</evidence>
<dbReference type="CDD" id="cd22973">
    <property type="entry name" value="DD_CATIP"/>
    <property type="match status" value="1"/>
</dbReference>
<dbReference type="InterPro" id="IPR003117">
    <property type="entry name" value="cAMP_dep_PK_reg_su_I/II_a/b"/>
</dbReference>
<proteinExistence type="predicted"/>
<dbReference type="OrthoDB" id="6334211at2759"/>
<comment type="caution">
    <text evidence="2">The sequence shown here is derived from an EMBL/GenBank/DDBJ whole genome shotgun (WGS) entry which is preliminary data.</text>
</comment>
<evidence type="ECO:0000313" key="4">
    <source>
        <dbReference type="Proteomes" id="UP000317494"/>
    </source>
</evidence>